<evidence type="ECO:0000256" key="3">
    <source>
        <dbReference type="ARBA" id="ARBA00022801"/>
    </source>
</evidence>
<feature type="domain" description="Peptidase S8/S53" evidence="9">
    <location>
        <begin position="199"/>
        <end position="459"/>
    </location>
</feature>
<dbReference type="InterPro" id="IPR015500">
    <property type="entry name" value="Peptidase_S8_subtilisin-rel"/>
</dbReference>
<organism evidence="10 11">
    <name type="scientific">Promicromonospora thailandica</name>
    <dbReference type="NCBI Taxonomy" id="765201"/>
    <lineage>
        <taxon>Bacteria</taxon>
        <taxon>Bacillati</taxon>
        <taxon>Actinomycetota</taxon>
        <taxon>Actinomycetes</taxon>
        <taxon>Micrococcales</taxon>
        <taxon>Promicromonosporaceae</taxon>
        <taxon>Promicromonospora</taxon>
    </lineage>
</organism>
<dbReference type="PANTHER" id="PTHR43806">
    <property type="entry name" value="PEPTIDASE S8"/>
    <property type="match status" value="1"/>
</dbReference>
<evidence type="ECO:0000256" key="1">
    <source>
        <dbReference type="ARBA" id="ARBA00011073"/>
    </source>
</evidence>
<evidence type="ECO:0000256" key="7">
    <source>
        <dbReference type="SAM" id="MobiDB-lite"/>
    </source>
</evidence>
<keyword evidence="3 6" id="KW-0378">Hydrolase</keyword>
<dbReference type="Gene3D" id="2.60.40.2700">
    <property type="match status" value="4"/>
</dbReference>
<comment type="caution">
    <text evidence="10">The sequence shown here is derived from an EMBL/GenBank/DDBJ whole genome shotgun (WGS) entry which is preliminary data.</text>
</comment>
<dbReference type="Pfam" id="PF00082">
    <property type="entry name" value="Peptidase_S8"/>
    <property type="match status" value="1"/>
</dbReference>
<dbReference type="GO" id="GO:0006508">
    <property type="term" value="P:proteolysis"/>
    <property type="evidence" value="ECO:0007669"/>
    <property type="project" value="UniProtKB-KW"/>
</dbReference>
<evidence type="ECO:0000256" key="4">
    <source>
        <dbReference type="ARBA" id="ARBA00022825"/>
    </source>
</evidence>
<accession>A0A9X2GBY9</accession>
<keyword evidence="8" id="KW-0732">Signal</keyword>
<keyword evidence="2 6" id="KW-0645">Protease</keyword>
<feature type="region of interest" description="Disordered" evidence="7">
    <location>
        <begin position="31"/>
        <end position="52"/>
    </location>
</feature>
<dbReference type="AlphaFoldDB" id="A0A9X2GBY9"/>
<evidence type="ECO:0000313" key="11">
    <source>
        <dbReference type="Proteomes" id="UP001139493"/>
    </source>
</evidence>
<keyword evidence="4 6" id="KW-0720">Serine protease</keyword>
<dbReference type="Proteomes" id="UP001139493">
    <property type="component" value="Unassembled WGS sequence"/>
</dbReference>
<keyword evidence="11" id="KW-1185">Reference proteome</keyword>
<evidence type="ECO:0000256" key="6">
    <source>
        <dbReference type="PROSITE-ProRule" id="PRU01240"/>
    </source>
</evidence>
<dbReference type="PANTHER" id="PTHR43806:SF11">
    <property type="entry name" value="CEREVISIN-RELATED"/>
    <property type="match status" value="1"/>
</dbReference>
<feature type="signal peptide" evidence="8">
    <location>
        <begin position="1"/>
        <end position="29"/>
    </location>
</feature>
<feature type="active site" description="Charge relay system" evidence="5 6">
    <location>
        <position position="251"/>
    </location>
</feature>
<dbReference type="SUPFAM" id="SSF52743">
    <property type="entry name" value="Subtilisin-like"/>
    <property type="match status" value="1"/>
</dbReference>
<feature type="active site" description="Charge relay system" evidence="5 6">
    <location>
        <position position="208"/>
    </location>
</feature>
<name>A0A9X2GBY9_9MICO</name>
<dbReference type="GO" id="GO:0004252">
    <property type="term" value="F:serine-type endopeptidase activity"/>
    <property type="evidence" value="ECO:0007669"/>
    <property type="project" value="UniProtKB-UniRule"/>
</dbReference>
<dbReference type="InterPro" id="IPR050131">
    <property type="entry name" value="Peptidase_S8_subtilisin-like"/>
</dbReference>
<dbReference type="InterPro" id="IPR000209">
    <property type="entry name" value="Peptidase_S8/S53_dom"/>
</dbReference>
<feature type="active site" description="Charge relay system" evidence="5 6">
    <location>
        <position position="424"/>
    </location>
</feature>
<dbReference type="PRINTS" id="PR00723">
    <property type="entry name" value="SUBTILISIN"/>
</dbReference>
<gene>
    <name evidence="10" type="ORF">APR03_003672</name>
</gene>
<reference evidence="10" key="1">
    <citation type="submission" date="2022-06" db="EMBL/GenBank/DDBJ databases">
        <title>Genomic Encyclopedia of Archaeal and Bacterial Type Strains, Phase II (KMG-II): from individual species to whole genera.</title>
        <authorList>
            <person name="Goeker M."/>
        </authorList>
    </citation>
    <scope>NUCLEOTIDE SEQUENCE</scope>
    <source>
        <strain evidence="10">DSM 26652</strain>
    </source>
</reference>
<dbReference type="InterPro" id="IPR023828">
    <property type="entry name" value="Peptidase_S8_Ser-AS"/>
</dbReference>
<dbReference type="InterPro" id="IPR036852">
    <property type="entry name" value="Peptidase_S8/S53_dom_sf"/>
</dbReference>
<dbReference type="PROSITE" id="PS00138">
    <property type="entry name" value="SUBTILASE_SER"/>
    <property type="match status" value="1"/>
</dbReference>
<dbReference type="Gene3D" id="3.40.50.200">
    <property type="entry name" value="Peptidase S8/S53 domain"/>
    <property type="match status" value="1"/>
</dbReference>
<dbReference type="RefSeq" id="WP_253837985.1">
    <property type="nucleotide sequence ID" value="NZ_JAMTCS010000012.1"/>
</dbReference>
<evidence type="ECO:0000256" key="8">
    <source>
        <dbReference type="SAM" id="SignalP"/>
    </source>
</evidence>
<dbReference type="EMBL" id="JAMTCS010000012">
    <property type="protein sequence ID" value="MCP2266306.1"/>
    <property type="molecule type" value="Genomic_DNA"/>
</dbReference>
<evidence type="ECO:0000256" key="5">
    <source>
        <dbReference type="PIRSR" id="PIRSR615500-1"/>
    </source>
</evidence>
<sequence length="1019" mass="106080">MHPRTRRLPRTLASATVLALLAVPATAVAAPEPVPTPEAHPGNAAGTGSADPADKISSAAAKVFDARGTTDYWLRFAEEPDLSAADSITVWSERGRYVVDTLTEAAESSQARAIAALEESGTEYTSYWATNAILVEDGTLEQATELAADVQVAEVLPTTQHSVEEPESTSAVAPSAAETSTYGIRSINADDMWDLGFTGEGIVVAGLDTGVSRSHPALSAQYRGTATGSNSYNWFDAARAGSSTPRDDHGHGTHTMGTMVGTDNGSTNIGVAPGAQWIAANGCADACRDSWLVASGQWLLAPTRTDGTGADPARRPHVVNNSWGMSRTDDPFMEDVIAAWEAAGIFSTWSNGNDGEFGCESSGSPGARQASYSVGAYSSAGSIAAFSSRGPGQKGVVKPDISAPGVNVLSAVPGGGYEQWSGTSMAAPHVSGAVALLWDAVPSLLGDVQRTRAILDGAAHDVNNTACGGTADDNNVWGEGKLDVLAAYQLAQSQSFTETPAPAISGTAKVGTALTATVPAWTPAATFAYQWRRDSNPADGVPGTMISGATGSTYTPTGRDAGTVLTVTVTGTADGYLPAPVTSAPTAVVQKTAIKATNPSISGTVRVGSSLRALSNSWTSGTRFTYQWKVNGAAISGATAFTFTPRPSDRGKKLTVTVTGTRRGYDGATRTSAAKTVGYGVYTQGRPRVVGSPAPGATVKIVAPPSLPSAATTTYRWMVDGRAISGATKSSYRIPSSWKGRAISVSVTRKGTGYTTKTVASTGRTIGARFTSIPKPKITGITRVGSTLRVNPGTWRPGAYRTYQWYSNGRPIAGATGTTYKIAGAHLGKKITVVVTGRASGRATTDTSSDAVTVYRPYDTMPAGWWYVGADSVPAATYVAQAGSNDCIWERVSAAENVLGGDIGSGQRIATAKSTDDSFRSVDCGTWVRHYPGMVTPRTTVPADGVYILGDQLERGTYVTSGPVAAGEMCYYAFIKEFTGLESRAHLVSQRMVDEPTTITMPSTAKGFETGGCRWYRVS</sequence>
<dbReference type="PROSITE" id="PS51892">
    <property type="entry name" value="SUBTILASE"/>
    <property type="match status" value="1"/>
</dbReference>
<evidence type="ECO:0000256" key="2">
    <source>
        <dbReference type="ARBA" id="ARBA00022670"/>
    </source>
</evidence>
<proteinExistence type="inferred from homology"/>
<evidence type="ECO:0000259" key="9">
    <source>
        <dbReference type="Pfam" id="PF00082"/>
    </source>
</evidence>
<evidence type="ECO:0000313" key="10">
    <source>
        <dbReference type="EMBL" id="MCP2266306.1"/>
    </source>
</evidence>
<comment type="similarity">
    <text evidence="1 6">Belongs to the peptidase S8 family.</text>
</comment>
<protein>
    <submittedName>
        <fullName evidence="10">Serine protease, subtilisin family</fullName>
    </submittedName>
</protein>
<feature type="chain" id="PRO_5040771646" evidence="8">
    <location>
        <begin position="30"/>
        <end position="1019"/>
    </location>
</feature>